<dbReference type="Proteomes" id="UP001162992">
    <property type="component" value="Chromosome 5"/>
</dbReference>
<name>A0ACC2DQT1_DIPCM</name>
<organism evidence="1 2">
    <name type="scientific">Diphasiastrum complanatum</name>
    <name type="common">Issler's clubmoss</name>
    <name type="synonym">Lycopodium complanatum</name>
    <dbReference type="NCBI Taxonomy" id="34168"/>
    <lineage>
        <taxon>Eukaryota</taxon>
        <taxon>Viridiplantae</taxon>
        <taxon>Streptophyta</taxon>
        <taxon>Embryophyta</taxon>
        <taxon>Tracheophyta</taxon>
        <taxon>Lycopodiopsida</taxon>
        <taxon>Lycopodiales</taxon>
        <taxon>Lycopodiaceae</taxon>
        <taxon>Lycopodioideae</taxon>
        <taxon>Diphasiastrum</taxon>
    </lineage>
</organism>
<evidence type="ECO:0000313" key="1">
    <source>
        <dbReference type="EMBL" id="KAJ7556636.1"/>
    </source>
</evidence>
<proteinExistence type="predicted"/>
<keyword evidence="2" id="KW-1185">Reference proteome</keyword>
<reference evidence="2" key="1">
    <citation type="journal article" date="2024" name="Proc. Natl. Acad. Sci. U.S.A.">
        <title>Extraordinary preservation of gene collinearity over three hundred million years revealed in homosporous lycophytes.</title>
        <authorList>
            <person name="Li C."/>
            <person name="Wickell D."/>
            <person name="Kuo L.Y."/>
            <person name="Chen X."/>
            <person name="Nie B."/>
            <person name="Liao X."/>
            <person name="Peng D."/>
            <person name="Ji J."/>
            <person name="Jenkins J."/>
            <person name="Williams M."/>
            <person name="Shu S."/>
            <person name="Plott C."/>
            <person name="Barry K."/>
            <person name="Rajasekar S."/>
            <person name="Grimwood J."/>
            <person name="Han X."/>
            <person name="Sun S."/>
            <person name="Hou Z."/>
            <person name="He W."/>
            <person name="Dai G."/>
            <person name="Sun C."/>
            <person name="Schmutz J."/>
            <person name="Leebens-Mack J.H."/>
            <person name="Li F.W."/>
            <person name="Wang L."/>
        </authorList>
    </citation>
    <scope>NUCLEOTIDE SEQUENCE [LARGE SCALE GENOMIC DNA]</scope>
    <source>
        <strain evidence="2">cv. PW_Plant_1</strain>
    </source>
</reference>
<gene>
    <name evidence="1" type="ORF">O6H91_05G091200</name>
</gene>
<protein>
    <submittedName>
        <fullName evidence="1">Uncharacterized protein</fullName>
    </submittedName>
</protein>
<evidence type="ECO:0000313" key="2">
    <source>
        <dbReference type="Proteomes" id="UP001162992"/>
    </source>
</evidence>
<comment type="caution">
    <text evidence="1">The sequence shown here is derived from an EMBL/GenBank/DDBJ whole genome shotgun (WGS) entry which is preliminary data.</text>
</comment>
<dbReference type="EMBL" id="CM055096">
    <property type="protein sequence ID" value="KAJ7556636.1"/>
    <property type="molecule type" value="Genomic_DNA"/>
</dbReference>
<accession>A0ACC2DQT1</accession>
<sequence length="137" mass="14686">MAVSAALMPCLSSVAAADASLVCSSCSLMPSVALGKTYQTLTPSLPQPVHFKTLGRRRRRSVVGPVALFGGGKKGGEEKKFITKEQEPDQYWQTAAEKEGKGPMSTVLPYIVIFGFATPFIILAIGFVNGWIKVPVR</sequence>